<evidence type="ECO:0000313" key="2">
    <source>
        <dbReference type="EMBL" id="QJE97653.1"/>
    </source>
</evidence>
<dbReference type="EMBL" id="CP051774">
    <property type="protein sequence ID" value="QJE97653.1"/>
    <property type="molecule type" value="Genomic_DNA"/>
</dbReference>
<protein>
    <submittedName>
        <fullName evidence="2">Uncharacterized protein</fullName>
    </submittedName>
</protein>
<proteinExistence type="predicted"/>
<reference evidence="2 3" key="1">
    <citation type="submission" date="2020-04" db="EMBL/GenBank/DDBJ databases">
        <title>Luteolibacter sp. G-1-1-1 isolated from soil.</title>
        <authorList>
            <person name="Dahal R.H."/>
        </authorList>
    </citation>
    <scope>NUCLEOTIDE SEQUENCE [LARGE SCALE GENOMIC DNA]</scope>
    <source>
        <strain evidence="2 3">G-1-1-1</strain>
    </source>
</reference>
<feature type="chain" id="PRO_5033050992" evidence="1">
    <location>
        <begin position="23"/>
        <end position="194"/>
    </location>
</feature>
<dbReference type="AlphaFoldDB" id="A0A858RNZ0"/>
<evidence type="ECO:0000313" key="3">
    <source>
        <dbReference type="Proteomes" id="UP000501812"/>
    </source>
</evidence>
<keyword evidence="1" id="KW-0732">Signal</keyword>
<dbReference type="RefSeq" id="WP_169456079.1">
    <property type="nucleotide sequence ID" value="NZ_CP051774.1"/>
</dbReference>
<keyword evidence="3" id="KW-1185">Reference proteome</keyword>
<sequence length="194" mass="21176">MKTTRFLTCQLAASLALSLLSAGQQEPQATPETGTVPAKPVMRDAATHDDLVIRTRQIEQEKIQPVFTPMENDPAKAYQPQDLISRSDILCFNGIATLVPKRAVIHVPKNMASRIGMQDGAKIVTWPDFLAANRNWVTTSPVSRPQAEGQMPLSEATVKSFEKESRLVVAVYEECPISVLPVQAPEANPNAASK</sequence>
<name>A0A858RNZ0_9BACT</name>
<dbReference type="Proteomes" id="UP000501812">
    <property type="component" value="Chromosome"/>
</dbReference>
<accession>A0A858RNZ0</accession>
<evidence type="ECO:0000256" key="1">
    <source>
        <dbReference type="SAM" id="SignalP"/>
    </source>
</evidence>
<gene>
    <name evidence="2" type="ORF">HHL09_18335</name>
</gene>
<dbReference type="KEGG" id="luo:HHL09_18335"/>
<feature type="signal peptide" evidence="1">
    <location>
        <begin position="1"/>
        <end position="22"/>
    </location>
</feature>
<organism evidence="2 3">
    <name type="scientific">Luteolibacter luteus</name>
    <dbReference type="NCBI Taxonomy" id="2728835"/>
    <lineage>
        <taxon>Bacteria</taxon>
        <taxon>Pseudomonadati</taxon>
        <taxon>Verrucomicrobiota</taxon>
        <taxon>Verrucomicrobiia</taxon>
        <taxon>Verrucomicrobiales</taxon>
        <taxon>Verrucomicrobiaceae</taxon>
        <taxon>Luteolibacter</taxon>
    </lineage>
</organism>